<dbReference type="EMBL" id="LPWD01000021">
    <property type="protein sequence ID" value="ODS04069.1"/>
    <property type="molecule type" value="Genomic_DNA"/>
</dbReference>
<name>A0A1E3WE18_9HYPH</name>
<dbReference type="RefSeq" id="WP_204376598.1">
    <property type="nucleotide sequence ID" value="NZ_LPWD01000021.1"/>
</dbReference>
<dbReference type="PRINTS" id="PR00111">
    <property type="entry name" value="ABHYDROLASE"/>
</dbReference>
<dbReference type="InterPro" id="IPR050266">
    <property type="entry name" value="AB_hydrolase_sf"/>
</dbReference>
<dbReference type="Pfam" id="PF00561">
    <property type="entry name" value="Abhydrolase_1"/>
    <property type="match status" value="1"/>
</dbReference>
<keyword evidence="3" id="KW-1185">Reference proteome</keyword>
<sequence length="227" mass="25072">MDGRGEGDPVILLHGIPTWSFLYNEVIPRVAEHARVIAPDFLGHGYSDRRDFFDRSLLAQTGMIIRLMDHLGIAKATFVGHDTGGGVSLIMAIEHPERVSRLVLTNVVAYDSWPIDDMIALGNPNWRSKSPKEVADFVASGLPEGLFNRDRLTPAFEAGIVAPYSDEEGKISIIRNASALNTNHTTMLAERHGEITAPTLCLWGVHDPWQTIEDGVRLSQEIPNARL</sequence>
<comment type="caution">
    <text evidence="2">The sequence shown here is derived from an EMBL/GenBank/DDBJ whole genome shotgun (WGS) entry which is preliminary data.</text>
</comment>
<dbReference type="PANTHER" id="PTHR43798:SF33">
    <property type="entry name" value="HYDROLASE, PUTATIVE (AFU_ORTHOLOGUE AFUA_2G14860)-RELATED"/>
    <property type="match status" value="1"/>
</dbReference>
<dbReference type="SUPFAM" id="SSF53474">
    <property type="entry name" value="alpha/beta-Hydrolases"/>
    <property type="match status" value="1"/>
</dbReference>
<dbReference type="Gene3D" id="3.40.50.1820">
    <property type="entry name" value="alpha/beta hydrolase"/>
    <property type="match status" value="1"/>
</dbReference>
<organism evidence="2 3">
    <name type="scientific">Methyloceanibacter marginalis</name>
    <dbReference type="NCBI Taxonomy" id="1774971"/>
    <lineage>
        <taxon>Bacteria</taxon>
        <taxon>Pseudomonadati</taxon>
        <taxon>Pseudomonadota</taxon>
        <taxon>Alphaproteobacteria</taxon>
        <taxon>Hyphomicrobiales</taxon>
        <taxon>Hyphomicrobiaceae</taxon>
        <taxon>Methyloceanibacter</taxon>
    </lineage>
</organism>
<dbReference type="InterPro" id="IPR029058">
    <property type="entry name" value="AB_hydrolase_fold"/>
</dbReference>
<dbReference type="AlphaFoldDB" id="A0A1E3WE18"/>
<evidence type="ECO:0000313" key="3">
    <source>
        <dbReference type="Proteomes" id="UP000095042"/>
    </source>
</evidence>
<proteinExistence type="predicted"/>
<gene>
    <name evidence="2" type="ORF">AUC71_06140</name>
</gene>
<dbReference type="GO" id="GO:0016020">
    <property type="term" value="C:membrane"/>
    <property type="evidence" value="ECO:0007669"/>
    <property type="project" value="TreeGrafter"/>
</dbReference>
<feature type="domain" description="AB hydrolase-1" evidence="1">
    <location>
        <begin position="9"/>
        <end position="212"/>
    </location>
</feature>
<evidence type="ECO:0000259" key="1">
    <source>
        <dbReference type="Pfam" id="PF00561"/>
    </source>
</evidence>
<protein>
    <submittedName>
        <fullName evidence="2">Oxidoreductase</fullName>
    </submittedName>
</protein>
<evidence type="ECO:0000313" key="2">
    <source>
        <dbReference type="EMBL" id="ODS04069.1"/>
    </source>
</evidence>
<accession>A0A1E3WE18</accession>
<dbReference type="Proteomes" id="UP000095042">
    <property type="component" value="Unassembled WGS sequence"/>
</dbReference>
<reference evidence="2 3" key="1">
    <citation type="journal article" date="2016" name="Environ. Microbiol.">
        <title>New Methyloceanibacter diversity from North Sea sediments includes methanotroph containing solely the soluble methane monooxygenase.</title>
        <authorList>
            <person name="Vekeman B."/>
            <person name="Kerckhof F.M."/>
            <person name="Cremers G."/>
            <person name="de Vos P."/>
            <person name="Vandamme P."/>
            <person name="Boon N."/>
            <person name="Op den Camp H.J."/>
            <person name="Heylen K."/>
        </authorList>
    </citation>
    <scope>NUCLEOTIDE SEQUENCE [LARGE SCALE GENOMIC DNA]</scope>
    <source>
        <strain evidence="2 3">R-67177</strain>
    </source>
</reference>
<dbReference type="PANTHER" id="PTHR43798">
    <property type="entry name" value="MONOACYLGLYCEROL LIPASE"/>
    <property type="match status" value="1"/>
</dbReference>
<dbReference type="InterPro" id="IPR000073">
    <property type="entry name" value="AB_hydrolase_1"/>
</dbReference>